<evidence type="ECO:0000256" key="1">
    <source>
        <dbReference type="SAM" id="SignalP"/>
    </source>
</evidence>
<dbReference type="Proteomes" id="UP000683925">
    <property type="component" value="Unassembled WGS sequence"/>
</dbReference>
<accession>A0A8S1TYM2</accession>
<evidence type="ECO:0000313" key="2">
    <source>
        <dbReference type="EMBL" id="CAD8157368.1"/>
    </source>
</evidence>
<proteinExistence type="predicted"/>
<keyword evidence="3" id="KW-1185">Reference proteome</keyword>
<organism evidence="2 3">
    <name type="scientific">Paramecium octaurelia</name>
    <dbReference type="NCBI Taxonomy" id="43137"/>
    <lineage>
        <taxon>Eukaryota</taxon>
        <taxon>Sar</taxon>
        <taxon>Alveolata</taxon>
        <taxon>Ciliophora</taxon>
        <taxon>Intramacronucleata</taxon>
        <taxon>Oligohymenophorea</taxon>
        <taxon>Peniculida</taxon>
        <taxon>Parameciidae</taxon>
        <taxon>Paramecium</taxon>
    </lineage>
</organism>
<evidence type="ECO:0000313" key="3">
    <source>
        <dbReference type="Proteomes" id="UP000683925"/>
    </source>
</evidence>
<protein>
    <submittedName>
        <fullName evidence="2">Uncharacterized protein</fullName>
    </submittedName>
</protein>
<dbReference type="EMBL" id="CAJJDP010000033">
    <property type="protein sequence ID" value="CAD8157368.1"/>
    <property type="molecule type" value="Genomic_DNA"/>
</dbReference>
<keyword evidence="1" id="KW-0732">Signal</keyword>
<comment type="caution">
    <text evidence="2">The sequence shown here is derived from an EMBL/GenBank/DDBJ whole genome shotgun (WGS) entry which is preliminary data.</text>
</comment>
<reference evidence="2" key="1">
    <citation type="submission" date="2021-01" db="EMBL/GenBank/DDBJ databases">
        <authorList>
            <consortium name="Genoscope - CEA"/>
            <person name="William W."/>
        </authorList>
    </citation>
    <scope>NUCLEOTIDE SEQUENCE</scope>
</reference>
<sequence>MSFLLGQLLLCFLENLQVELVYAKQIMKWESQQEAFDTWNDSQNESGGEFETALE</sequence>
<dbReference type="AlphaFoldDB" id="A0A8S1TYM2"/>
<name>A0A8S1TYM2_PAROT</name>
<feature type="signal peptide" evidence="1">
    <location>
        <begin position="1"/>
        <end position="23"/>
    </location>
</feature>
<gene>
    <name evidence="2" type="ORF">POCTA_138.1.T0330279</name>
</gene>
<feature type="chain" id="PRO_5035898767" evidence="1">
    <location>
        <begin position="24"/>
        <end position="55"/>
    </location>
</feature>